<dbReference type="EMBL" id="JAGEVG010000031">
    <property type="protein sequence ID" value="MBO3100173.1"/>
    <property type="molecule type" value="Genomic_DNA"/>
</dbReference>
<evidence type="ECO:0000313" key="3">
    <source>
        <dbReference type="Proteomes" id="UP000681315"/>
    </source>
</evidence>
<sequence>MSRKVLFVHDGPMSKFGNNLYSRDDKNKLVSRYLYFGEQVSFLMRSTKLNDKDVGKFIEMTHPAFNFIEIPDFKSLRTLKNKRKVNSIIKQAVAENDIIIIRLPSAAGVIALKEAEKLNKPILIEFVACVYDALWNYDWRGKLLAYPKLYQYQKLMKNVNHTIYVTNNFLQSRYPSNGKSIGCSDVELQDSEVKDSDKNVLSERLEKINSSSNKTLKLVTVGAVDVVYKGQADVIKAIAILKKKGILFKYDIVGAGNPTRLQLIIDELNLNDEIKIVGPLPHDRIFATIVDADIYIQPSKQEGLPRAVVEAMSMACPVIGTNTGGIPELIDKQCVYSKNSIKKLILLLSNVSEDFLIKNSTLNFKNALNYQQKLLNAKRNDFYDVFLNDNNLI</sequence>
<organism evidence="2 3">
    <name type="scientific">Gelidibacter pelagius</name>
    <dbReference type="NCBI Taxonomy" id="2819985"/>
    <lineage>
        <taxon>Bacteria</taxon>
        <taxon>Pseudomonadati</taxon>
        <taxon>Bacteroidota</taxon>
        <taxon>Flavobacteriia</taxon>
        <taxon>Flavobacteriales</taxon>
        <taxon>Flavobacteriaceae</taxon>
        <taxon>Gelidibacter</taxon>
    </lineage>
</organism>
<dbReference type="PANTHER" id="PTHR12526">
    <property type="entry name" value="GLYCOSYLTRANSFERASE"/>
    <property type="match status" value="1"/>
</dbReference>
<dbReference type="CDD" id="cd03801">
    <property type="entry name" value="GT4_PimA-like"/>
    <property type="match status" value="1"/>
</dbReference>
<dbReference type="Pfam" id="PF00534">
    <property type="entry name" value="Glycos_transf_1"/>
    <property type="match status" value="1"/>
</dbReference>
<dbReference type="Proteomes" id="UP000681315">
    <property type="component" value="Unassembled WGS sequence"/>
</dbReference>
<name>A0ABS3SWS5_9FLAO</name>
<evidence type="ECO:0000313" key="2">
    <source>
        <dbReference type="EMBL" id="MBO3100173.1"/>
    </source>
</evidence>
<protein>
    <submittedName>
        <fullName evidence="2">Glycosyltransferase</fullName>
    </submittedName>
</protein>
<dbReference type="SUPFAM" id="SSF53756">
    <property type="entry name" value="UDP-Glycosyltransferase/glycogen phosphorylase"/>
    <property type="match status" value="1"/>
</dbReference>
<dbReference type="PANTHER" id="PTHR12526:SF630">
    <property type="entry name" value="GLYCOSYLTRANSFERASE"/>
    <property type="match status" value="1"/>
</dbReference>
<comment type="caution">
    <text evidence="2">The sequence shown here is derived from an EMBL/GenBank/DDBJ whole genome shotgun (WGS) entry which is preliminary data.</text>
</comment>
<dbReference type="InterPro" id="IPR001296">
    <property type="entry name" value="Glyco_trans_1"/>
</dbReference>
<feature type="domain" description="Glycosyl transferase family 1" evidence="1">
    <location>
        <begin position="207"/>
        <end position="332"/>
    </location>
</feature>
<gene>
    <name evidence="2" type="ORF">J4051_18020</name>
</gene>
<proteinExistence type="predicted"/>
<keyword evidence="3" id="KW-1185">Reference proteome</keyword>
<evidence type="ECO:0000259" key="1">
    <source>
        <dbReference type="Pfam" id="PF00534"/>
    </source>
</evidence>
<accession>A0ABS3SWS5</accession>
<dbReference type="RefSeq" id="WP_208235277.1">
    <property type="nucleotide sequence ID" value="NZ_JAGEVG010000031.1"/>
</dbReference>
<dbReference type="Gene3D" id="3.40.50.2000">
    <property type="entry name" value="Glycogen Phosphorylase B"/>
    <property type="match status" value="2"/>
</dbReference>
<reference evidence="2 3" key="1">
    <citation type="submission" date="2021-03" db="EMBL/GenBank/DDBJ databases">
        <title>Gelidibacter sp. nov., isolated from costal sediment.</title>
        <authorList>
            <person name="Lun K.-Y."/>
        </authorList>
    </citation>
    <scope>NUCLEOTIDE SEQUENCE [LARGE SCALE GENOMIC DNA]</scope>
    <source>
        <strain evidence="2 3">DF109</strain>
    </source>
</reference>